<comment type="caution">
    <text evidence="12">The sequence shown here is derived from an EMBL/GenBank/DDBJ whole genome shotgun (WGS) entry which is preliminary data.</text>
</comment>
<dbReference type="RefSeq" id="XP_053592146.1">
    <property type="nucleotide sequence ID" value="XM_053723501.1"/>
</dbReference>
<dbReference type="Gene3D" id="1.10.520.20">
    <property type="entry name" value="N-terminal domain of the delta subunit of the F1F0-ATP synthase"/>
    <property type="match status" value="1"/>
</dbReference>
<accession>A0A6A5HWL5</accession>
<dbReference type="InterPro" id="IPR026015">
    <property type="entry name" value="ATP_synth_OSCP/delta_N_sf"/>
</dbReference>
<dbReference type="AlphaFoldDB" id="A0A6A5HWL5"/>
<evidence type="ECO:0000256" key="7">
    <source>
        <dbReference type="ARBA" id="ARBA00023065"/>
    </source>
</evidence>
<organism evidence="12 13">
    <name type="scientific">Caenorhabditis remanei</name>
    <name type="common">Caenorhabditis vulgaris</name>
    <dbReference type="NCBI Taxonomy" id="31234"/>
    <lineage>
        <taxon>Eukaryota</taxon>
        <taxon>Metazoa</taxon>
        <taxon>Ecdysozoa</taxon>
        <taxon>Nematoda</taxon>
        <taxon>Chromadorea</taxon>
        <taxon>Rhabditida</taxon>
        <taxon>Rhabditina</taxon>
        <taxon>Rhabditomorpha</taxon>
        <taxon>Rhabditoidea</taxon>
        <taxon>Rhabditidae</taxon>
        <taxon>Peloderinae</taxon>
        <taxon>Caenorhabditis</taxon>
    </lineage>
</organism>
<evidence type="ECO:0000256" key="2">
    <source>
        <dbReference type="ARBA" id="ARBA00007046"/>
    </source>
</evidence>
<evidence type="ECO:0000313" key="12">
    <source>
        <dbReference type="EMBL" id="KAF1770763.1"/>
    </source>
</evidence>
<dbReference type="Pfam" id="PF00213">
    <property type="entry name" value="OSCP"/>
    <property type="match status" value="1"/>
</dbReference>
<protein>
    <recommendedName>
        <fullName evidence="11">Oligomycin sensitivity conferral protein</fullName>
    </recommendedName>
</protein>
<evidence type="ECO:0000256" key="3">
    <source>
        <dbReference type="ARBA" id="ARBA00022448"/>
    </source>
</evidence>
<keyword evidence="4" id="KW-0375">Hydrogen ion transport</keyword>
<keyword evidence="8" id="KW-0496">Mitochondrion</keyword>
<dbReference type="Proteomes" id="UP000483820">
    <property type="component" value="Chromosome I"/>
</dbReference>
<proteinExistence type="inferred from homology"/>
<dbReference type="KEGG" id="crq:GCK72_002586"/>
<dbReference type="GO" id="GO:0046933">
    <property type="term" value="F:proton-transporting ATP synthase activity, rotational mechanism"/>
    <property type="evidence" value="ECO:0007669"/>
    <property type="project" value="InterPro"/>
</dbReference>
<dbReference type="PRINTS" id="PR00125">
    <property type="entry name" value="ATPASEDELTA"/>
</dbReference>
<reference evidence="12 13" key="1">
    <citation type="submission" date="2019-12" db="EMBL/GenBank/DDBJ databases">
        <title>Chromosome-level assembly of the Caenorhabditis remanei genome.</title>
        <authorList>
            <person name="Teterina A.A."/>
            <person name="Willis J.H."/>
            <person name="Phillips P.C."/>
        </authorList>
    </citation>
    <scope>NUCLEOTIDE SEQUENCE [LARGE SCALE GENOMIC DNA]</scope>
    <source>
        <strain evidence="12 13">PX506</strain>
        <tissue evidence="12">Whole organism</tissue>
    </source>
</reference>
<keyword evidence="6" id="KW-0809">Transit peptide</keyword>
<keyword evidence="5" id="KW-0999">Mitochondrion inner membrane</keyword>
<keyword evidence="9" id="KW-0472">Membrane</keyword>
<dbReference type="GeneID" id="9810491"/>
<gene>
    <name evidence="12" type="ORF">GCK72_002586</name>
</gene>
<dbReference type="HAMAP" id="MF_01416">
    <property type="entry name" value="ATP_synth_delta_bact"/>
    <property type="match status" value="1"/>
</dbReference>
<dbReference type="EMBL" id="WUAV01000001">
    <property type="protein sequence ID" value="KAF1770763.1"/>
    <property type="molecule type" value="Genomic_DNA"/>
</dbReference>
<keyword evidence="7" id="KW-0406">Ion transport</keyword>
<evidence type="ECO:0000256" key="9">
    <source>
        <dbReference type="ARBA" id="ARBA00023136"/>
    </source>
</evidence>
<sequence>MRRCGEKGEFAGLLVTVAAKNGSDCENQFSRSQIISLLRNLHGTTSSSYVLHVLRELRELRDLRDLHDLHVLHDHDQRVQISLRVMAQIMKRGFATSAALAKAQLVKTPIQVHGVEGRYAAALYSAGHKQNKLDQISTDLNNVRAVYKDNKKFQEFVLDPTLKALKKKTTIEAVSTKLGLSKETGNFLGLLAENGRLNKLESVVASFESIMRAHRGELFVQVTSAEELSSSNQKALSDALSKIGKSGQKLTVTYAVKPSILGGLVVTIGDKYVDLSIASRVKKYKDALSTAI</sequence>
<dbReference type="CTD" id="9810491"/>
<dbReference type="InterPro" id="IPR000711">
    <property type="entry name" value="ATPase_OSCP/dsu"/>
</dbReference>
<evidence type="ECO:0000313" key="13">
    <source>
        <dbReference type="Proteomes" id="UP000483820"/>
    </source>
</evidence>
<dbReference type="SUPFAM" id="SSF47928">
    <property type="entry name" value="N-terminal domain of the delta subunit of the F1F0-ATP synthase"/>
    <property type="match status" value="1"/>
</dbReference>
<evidence type="ECO:0000256" key="8">
    <source>
        <dbReference type="ARBA" id="ARBA00023128"/>
    </source>
</evidence>
<evidence type="ECO:0000256" key="4">
    <source>
        <dbReference type="ARBA" id="ARBA00022781"/>
    </source>
</evidence>
<dbReference type="PANTHER" id="PTHR11910">
    <property type="entry name" value="ATP SYNTHASE DELTA CHAIN"/>
    <property type="match status" value="1"/>
</dbReference>
<name>A0A6A5HWL5_CAERE</name>
<dbReference type="FunFam" id="1.10.520.20:FF:000002">
    <property type="entry name" value="ATP synthase subunit O, mitochondrial"/>
    <property type="match status" value="1"/>
</dbReference>
<evidence type="ECO:0000256" key="5">
    <source>
        <dbReference type="ARBA" id="ARBA00022792"/>
    </source>
</evidence>
<dbReference type="NCBIfam" id="TIGR01145">
    <property type="entry name" value="ATP_synt_delta"/>
    <property type="match status" value="1"/>
</dbReference>
<keyword evidence="3" id="KW-0813">Transport</keyword>
<comment type="similarity">
    <text evidence="2">Belongs to the ATPase delta chain family.</text>
</comment>
<evidence type="ECO:0000256" key="1">
    <source>
        <dbReference type="ARBA" id="ARBA00004273"/>
    </source>
</evidence>
<evidence type="ECO:0000256" key="11">
    <source>
        <dbReference type="ARBA" id="ARBA00033369"/>
    </source>
</evidence>
<keyword evidence="10" id="KW-0066">ATP synthesis</keyword>
<dbReference type="GO" id="GO:0005743">
    <property type="term" value="C:mitochondrial inner membrane"/>
    <property type="evidence" value="ECO:0007669"/>
    <property type="project" value="UniProtKB-SubCell"/>
</dbReference>
<comment type="subcellular location">
    <subcellularLocation>
        <location evidence="1">Mitochondrion inner membrane</location>
    </subcellularLocation>
</comment>
<evidence type="ECO:0000256" key="6">
    <source>
        <dbReference type="ARBA" id="ARBA00022946"/>
    </source>
</evidence>
<evidence type="ECO:0000256" key="10">
    <source>
        <dbReference type="ARBA" id="ARBA00023310"/>
    </source>
</evidence>